<evidence type="ECO:0000256" key="15">
    <source>
        <dbReference type="ARBA" id="ARBA00023211"/>
    </source>
</evidence>
<evidence type="ECO:0000256" key="3">
    <source>
        <dbReference type="ARBA" id="ARBA00004922"/>
    </source>
</evidence>
<dbReference type="GO" id="GO:0035269">
    <property type="term" value="P:protein O-linked glycosylation via mannose"/>
    <property type="evidence" value="ECO:0007669"/>
    <property type="project" value="TreeGrafter"/>
</dbReference>
<name>A0AAE1EJS9_PETCI</name>
<evidence type="ECO:0000256" key="12">
    <source>
        <dbReference type="ARBA" id="ARBA00023034"/>
    </source>
</evidence>
<keyword evidence="15" id="KW-0464">Manganese</keyword>
<evidence type="ECO:0000256" key="13">
    <source>
        <dbReference type="ARBA" id="ARBA00023136"/>
    </source>
</evidence>
<dbReference type="AlphaFoldDB" id="A0AAE1EJS9"/>
<evidence type="ECO:0000256" key="4">
    <source>
        <dbReference type="ARBA" id="ARBA00008539"/>
    </source>
</evidence>
<sequence length="170" mass="19979">MIRKKMEGRRSGIGWKEGGWVSEDGRWEAREKEHPGETKVTISHPVSNFEFFYEPFYVARDDVAPHDERFLGYGFTRNTQVYEMHVSGYGFHILSPIFTLHWGMQTKLSRPAWREKQNNVNRRLFDGFKKEVFARYGKDGKKNGGRSNARKQQQQQPPENAKQEQPQNNT</sequence>
<keyword evidence="9" id="KW-0479">Metal-binding</keyword>
<evidence type="ECO:0000256" key="7">
    <source>
        <dbReference type="ARBA" id="ARBA00022679"/>
    </source>
</evidence>
<evidence type="ECO:0000256" key="21">
    <source>
        <dbReference type="SAM" id="MobiDB-lite"/>
    </source>
</evidence>
<dbReference type="Pfam" id="PF13896">
    <property type="entry name" value="Glyco_transf_49"/>
    <property type="match status" value="1"/>
</dbReference>
<evidence type="ECO:0000256" key="8">
    <source>
        <dbReference type="ARBA" id="ARBA00022692"/>
    </source>
</evidence>
<dbReference type="Proteomes" id="UP001286313">
    <property type="component" value="Unassembled WGS sequence"/>
</dbReference>
<proteinExistence type="inferred from homology"/>
<evidence type="ECO:0000256" key="14">
    <source>
        <dbReference type="ARBA" id="ARBA00023180"/>
    </source>
</evidence>
<evidence type="ECO:0000256" key="6">
    <source>
        <dbReference type="ARBA" id="ARBA00022676"/>
    </source>
</evidence>
<dbReference type="GO" id="GO:0046872">
    <property type="term" value="F:metal ion binding"/>
    <property type="evidence" value="ECO:0007669"/>
    <property type="project" value="UniProtKB-KW"/>
</dbReference>
<keyword evidence="8" id="KW-0812">Transmembrane</keyword>
<keyword evidence="7" id="KW-0808">Transferase</keyword>
<keyword evidence="11" id="KW-1133">Transmembrane helix</keyword>
<comment type="similarity">
    <text evidence="4">Belongs to the glycosyltransferase 49 family.</text>
</comment>
<protein>
    <recommendedName>
        <fullName evidence="5">Beta-1,4-glucuronyltransferase 1</fullName>
    </recommendedName>
    <alternativeName>
        <fullName evidence="16">I-beta-1,3-N-acetylglucosaminyltransferase</fullName>
    </alternativeName>
    <alternativeName>
        <fullName evidence="19">N-acetyllactosaminide beta-1,3-N-acetylglucosaminyltransferase</fullName>
    </alternativeName>
    <alternativeName>
        <fullName evidence="17">Poly-N-acetyllactosamine extension enzyme</fullName>
    </alternativeName>
    <alternativeName>
        <fullName evidence="18">UDP-GlcNAc:betaGal beta-1,3-N-acetylglucosaminyltransferase 1</fullName>
    </alternativeName>
</protein>
<keyword evidence="13" id="KW-0472">Membrane</keyword>
<evidence type="ECO:0000313" key="22">
    <source>
        <dbReference type="EMBL" id="KAK3854398.1"/>
    </source>
</evidence>
<dbReference type="PANTHER" id="PTHR46420">
    <property type="entry name" value="BETA-1,4-GLUCURONYLTRANSFERASE 1"/>
    <property type="match status" value="1"/>
</dbReference>
<evidence type="ECO:0000256" key="11">
    <source>
        <dbReference type="ARBA" id="ARBA00022989"/>
    </source>
</evidence>
<evidence type="ECO:0000256" key="9">
    <source>
        <dbReference type="ARBA" id="ARBA00022723"/>
    </source>
</evidence>
<dbReference type="InterPro" id="IPR043189">
    <property type="entry name" value="B4GAT1"/>
</dbReference>
<keyword evidence="23" id="KW-1185">Reference proteome</keyword>
<evidence type="ECO:0000256" key="16">
    <source>
        <dbReference type="ARBA" id="ARBA00030723"/>
    </source>
</evidence>
<feature type="compositionally biased region" description="Low complexity" evidence="21">
    <location>
        <begin position="151"/>
        <end position="170"/>
    </location>
</feature>
<evidence type="ECO:0000256" key="2">
    <source>
        <dbReference type="ARBA" id="ARBA00004323"/>
    </source>
</evidence>
<dbReference type="PANTHER" id="PTHR46420:SF1">
    <property type="entry name" value="BETA-1,4-GLUCURONYLTRANSFERASE 1"/>
    <property type="match status" value="1"/>
</dbReference>
<keyword evidence="12" id="KW-0333">Golgi apparatus</keyword>
<evidence type="ECO:0000256" key="20">
    <source>
        <dbReference type="ARBA" id="ARBA00047852"/>
    </source>
</evidence>
<dbReference type="GO" id="GO:0015020">
    <property type="term" value="F:glucuronosyltransferase activity"/>
    <property type="evidence" value="ECO:0007669"/>
    <property type="project" value="InterPro"/>
</dbReference>
<reference evidence="22" key="1">
    <citation type="submission" date="2023-10" db="EMBL/GenBank/DDBJ databases">
        <title>Genome assemblies of two species of porcelain crab, Petrolisthes cinctipes and Petrolisthes manimaculis (Anomura: Porcellanidae).</title>
        <authorList>
            <person name="Angst P."/>
        </authorList>
    </citation>
    <scope>NUCLEOTIDE SEQUENCE</scope>
    <source>
        <strain evidence="22">PB745_01</strain>
        <tissue evidence="22">Gill</tissue>
    </source>
</reference>
<evidence type="ECO:0000256" key="10">
    <source>
        <dbReference type="ARBA" id="ARBA00022968"/>
    </source>
</evidence>
<comment type="caution">
    <text evidence="22">The sequence shown here is derived from an EMBL/GenBank/DDBJ whole genome shotgun (WGS) entry which is preliminary data.</text>
</comment>
<comment type="catalytic activity">
    <reaction evidence="20">
        <text>3-O-[beta-D-Xyl-(1-&gt;4)-Rib-ol-P-Rib-ol-P-3-beta-D-GalNAc-(1-&gt;3)-beta-D-GlcNAc-(1-&gt;4)-(O-6-P-alpha-D-Man)]-Thr-[protein] + UDP-alpha-D-glucuronate = 3-O-[beta-D-GlcA-(1-&gt;3)-beta-D-Xyl-(1-&gt;4)-Rib-ol-P-Rib-ol-P-3-beta-D-GalNAc-(1-&gt;3)-beta-D-GlcNAc-(1-&gt;4)-(O-6-P-alpha-D-Man)]-Thr-[protein] + UDP + H(+)</text>
        <dbReference type="Rhea" id="RHEA:46860"/>
        <dbReference type="Rhea" id="RHEA-COMP:15023"/>
        <dbReference type="Rhea" id="RHEA-COMP:17482"/>
        <dbReference type="ChEBI" id="CHEBI:15378"/>
        <dbReference type="ChEBI" id="CHEBI:58052"/>
        <dbReference type="ChEBI" id="CHEBI:58223"/>
        <dbReference type="ChEBI" id="CHEBI:142405"/>
        <dbReference type="ChEBI" id="CHEBI:177336"/>
    </reaction>
</comment>
<evidence type="ECO:0000256" key="5">
    <source>
        <dbReference type="ARBA" id="ARBA00017962"/>
    </source>
</evidence>
<dbReference type="EMBL" id="JAWQEG010006590">
    <property type="protein sequence ID" value="KAK3854398.1"/>
    <property type="molecule type" value="Genomic_DNA"/>
</dbReference>
<evidence type="ECO:0000313" key="23">
    <source>
        <dbReference type="Proteomes" id="UP001286313"/>
    </source>
</evidence>
<comment type="subcellular location">
    <subcellularLocation>
        <location evidence="2">Golgi apparatus membrane</location>
        <topology evidence="2">Single-pass type II membrane protein</topology>
    </subcellularLocation>
</comment>
<feature type="region of interest" description="Disordered" evidence="21">
    <location>
        <begin position="136"/>
        <end position="170"/>
    </location>
</feature>
<keyword evidence="10" id="KW-0735">Signal-anchor</keyword>
<keyword evidence="6" id="KW-0328">Glycosyltransferase</keyword>
<organism evidence="22 23">
    <name type="scientific">Petrolisthes cinctipes</name>
    <name type="common">Flat porcelain crab</name>
    <dbReference type="NCBI Taxonomy" id="88211"/>
    <lineage>
        <taxon>Eukaryota</taxon>
        <taxon>Metazoa</taxon>
        <taxon>Ecdysozoa</taxon>
        <taxon>Arthropoda</taxon>
        <taxon>Crustacea</taxon>
        <taxon>Multicrustacea</taxon>
        <taxon>Malacostraca</taxon>
        <taxon>Eumalacostraca</taxon>
        <taxon>Eucarida</taxon>
        <taxon>Decapoda</taxon>
        <taxon>Pleocyemata</taxon>
        <taxon>Anomura</taxon>
        <taxon>Galatheoidea</taxon>
        <taxon>Porcellanidae</taxon>
        <taxon>Petrolisthes</taxon>
    </lineage>
</organism>
<evidence type="ECO:0000256" key="19">
    <source>
        <dbReference type="ARBA" id="ARBA00033291"/>
    </source>
</evidence>
<evidence type="ECO:0000256" key="1">
    <source>
        <dbReference type="ARBA" id="ARBA00001936"/>
    </source>
</evidence>
<comment type="pathway">
    <text evidence="3">Protein modification; protein glycosylation.</text>
</comment>
<evidence type="ECO:0000256" key="17">
    <source>
        <dbReference type="ARBA" id="ARBA00032175"/>
    </source>
</evidence>
<accession>A0AAE1EJS9</accession>
<keyword evidence="14" id="KW-0325">Glycoprotein</keyword>
<gene>
    <name evidence="22" type="ORF">Pcinc_039114</name>
</gene>
<evidence type="ECO:0000256" key="18">
    <source>
        <dbReference type="ARBA" id="ARBA00032181"/>
    </source>
</evidence>
<comment type="cofactor">
    <cofactor evidence="1">
        <name>Mn(2+)</name>
        <dbReference type="ChEBI" id="CHEBI:29035"/>
    </cofactor>
</comment>
<dbReference type="GO" id="GO:0000139">
    <property type="term" value="C:Golgi membrane"/>
    <property type="evidence" value="ECO:0007669"/>
    <property type="project" value="UniProtKB-SubCell"/>
</dbReference>